<dbReference type="OMA" id="SWENNTE"/>
<dbReference type="AlphaFoldDB" id="A0A2H3CLP0"/>
<protein>
    <submittedName>
        <fullName evidence="2">Uncharacterized protein</fullName>
    </submittedName>
</protein>
<dbReference type="InParanoid" id="A0A2H3CLP0"/>
<accession>A0A2H3CLP0</accession>
<organism evidence="2 3">
    <name type="scientific">Armillaria gallica</name>
    <name type="common">Bulbous honey fungus</name>
    <name type="synonym">Armillaria bulbosa</name>
    <dbReference type="NCBI Taxonomy" id="47427"/>
    <lineage>
        <taxon>Eukaryota</taxon>
        <taxon>Fungi</taxon>
        <taxon>Dikarya</taxon>
        <taxon>Basidiomycota</taxon>
        <taxon>Agaricomycotina</taxon>
        <taxon>Agaricomycetes</taxon>
        <taxon>Agaricomycetidae</taxon>
        <taxon>Agaricales</taxon>
        <taxon>Marasmiineae</taxon>
        <taxon>Physalacriaceae</taxon>
        <taxon>Armillaria</taxon>
    </lineage>
</organism>
<feature type="region of interest" description="Disordered" evidence="1">
    <location>
        <begin position="195"/>
        <end position="226"/>
    </location>
</feature>
<dbReference type="Proteomes" id="UP000217790">
    <property type="component" value="Unassembled WGS sequence"/>
</dbReference>
<dbReference type="SUPFAM" id="SSF56973">
    <property type="entry name" value="Aerolisin/ETX pore-forming domain"/>
    <property type="match status" value="1"/>
</dbReference>
<keyword evidence="3" id="KW-1185">Reference proteome</keyword>
<dbReference type="EMBL" id="KZ293712">
    <property type="protein sequence ID" value="PBK82800.1"/>
    <property type="molecule type" value="Genomic_DNA"/>
</dbReference>
<evidence type="ECO:0000256" key="1">
    <source>
        <dbReference type="SAM" id="MobiDB-lite"/>
    </source>
</evidence>
<evidence type="ECO:0000313" key="2">
    <source>
        <dbReference type="EMBL" id="PBK82800.1"/>
    </source>
</evidence>
<gene>
    <name evidence="2" type="ORF">ARMGADRAFT_685912</name>
</gene>
<reference evidence="3" key="1">
    <citation type="journal article" date="2017" name="Nat. Ecol. Evol.">
        <title>Genome expansion and lineage-specific genetic innovations in the forest pathogenic fungi Armillaria.</title>
        <authorList>
            <person name="Sipos G."/>
            <person name="Prasanna A.N."/>
            <person name="Walter M.C."/>
            <person name="O'Connor E."/>
            <person name="Balint B."/>
            <person name="Krizsan K."/>
            <person name="Kiss B."/>
            <person name="Hess J."/>
            <person name="Varga T."/>
            <person name="Slot J."/>
            <person name="Riley R."/>
            <person name="Boka B."/>
            <person name="Rigling D."/>
            <person name="Barry K."/>
            <person name="Lee J."/>
            <person name="Mihaltcheva S."/>
            <person name="LaButti K."/>
            <person name="Lipzen A."/>
            <person name="Waldron R."/>
            <person name="Moloney N.M."/>
            <person name="Sperisen C."/>
            <person name="Kredics L."/>
            <person name="Vagvoelgyi C."/>
            <person name="Patrignani A."/>
            <person name="Fitzpatrick D."/>
            <person name="Nagy I."/>
            <person name="Doyle S."/>
            <person name="Anderson J.B."/>
            <person name="Grigoriev I.V."/>
            <person name="Gueldener U."/>
            <person name="Muensterkoetter M."/>
            <person name="Nagy L.G."/>
        </authorList>
    </citation>
    <scope>NUCLEOTIDE SEQUENCE [LARGE SCALE GENOMIC DNA]</scope>
    <source>
        <strain evidence="3">Ar21-2</strain>
    </source>
</reference>
<sequence>MSEQFSKYVVYKPSGGDTMVNSGRSTIYNYPGDEAFFASMDTYLTETTWVSKMSWENNTEAAQTYSLQYTTQLTVTEGTEVTNSVDVGAEFKGLSMSMDSETKTFSSYETTNTQTKTITLSVPPKSTLTFYQKKYQFRATMFFVLDAWGEEWNAGSPGGYDITRKTCDVEIMSEDYLTTDTALVDTATGSMEVESVARADSEGNRATRKRENLTERAKDELSKMGV</sequence>
<name>A0A2H3CLP0_ARMGA</name>
<proteinExistence type="predicted"/>
<dbReference type="OrthoDB" id="3678961at2759"/>
<evidence type="ECO:0000313" key="3">
    <source>
        <dbReference type="Proteomes" id="UP000217790"/>
    </source>
</evidence>